<sequence>NVTARLDEIEREYQTKFHQFATINATIQVLANQPEALNQSETSSQSETSYASSSSGSPSSNSSFFENIETRFKEVFFLLRRDDSVDYMCETVARAYQ</sequence>
<feature type="region of interest" description="Disordered" evidence="1">
    <location>
        <begin position="36"/>
        <end position="62"/>
    </location>
</feature>
<feature type="non-terminal residue" evidence="2">
    <location>
        <position position="1"/>
    </location>
</feature>
<protein>
    <submittedName>
        <fullName evidence="2">9_t:CDS:1</fullName>
    </submittedName>
</protein>
<evidence type="ECO:0000256" key="1">
    <source>
        <dbReference type="SAM" id="MobiDB-lite"/>
    </source>
</evidence>
<comment type="caution">
    <text evidence="2">The sequence shown here is derived from an EMBL/GenBank/DDBJ whole genome shotgun (WGS) entry which is preliminary data.</text>
</comment>
<name>A0ABN7X5D0_GIGMA</name>
<dbReference type="Proteomes" id="UP000789901">
    <property type="component" value="Unassembled WGS sequence"/>
</dbReference>
<dbReference type="EMBL" id="CAJVQB010085150">
    <property type="protein sequence ID" value="CAG8846844.1"/>
    <property type="molecule type" value="Genomic_DNA"/>
</dbReference>
<evidence type="ECO:0000313" key="3">
    <source>
        <dbReference type="Proteomes" id="UP000789901"/>
    </source>
</evidence>
<feature type="compositionally biased region" description="Low complexity" evidence="1">
    <location>
        <begin position="40"/>
        <end position="62"/>
    </location>
</feature>
<gene>
    <name evidence="2" type="ORF">GMARGA_LOCUS38370</name>
</gene>
<keyword evidence="3" id="KW-1185">Reference proteome</keyword>
<evidence type="ECO:0000313" key="2">
    <source>
        <dbReference type="EMBL" id="CAG8846844.1"/>
    </source>
</evidence>
<proteinExistence type="predicted"/>
<reference evidence="2 3" key="1">
    <citation type="submission" date="2021-06" db="EMBL/GenBank/DDBJ databases">
        <authorList>
            <person name="Kallberg Y."/>
            <person name="Tangrot J."/>
            <person name="Rosling A."/>
        </authorList>
    </citation>
    <scope>NUCLEOTIDE SEQUENCE [LARGE SCALE GENOMIC DNA]</scope>
    <source>
        <strain evidence="2 3">120-4 pot B 10/14</strain>
    </source>
</reference>
<organism evidence="2 3">
    <name type="scientific">Gigaspora margarita</name>
    <dbReference type="NCBI Taxonomy" id="4874"/>
    <lineage>
        <taxon>Eukaryota</taxon>
        <taxon>Fungi</taxon>
        <taxon>Fungi incertae sedis</taxon>
        <taxon>Mucoromycota</taxon>
        <taxon>Glomeromycotina</taxon>
        <taxon>Glomeromycetes</taxon>
        <taxon>Diversisporales</taxon>
        <taxon>Gigasporaceae</taxon>
        <taxon>Gigaspora</taxon>
    </lineage>
</organism>
<accession>A0ABN7X5D0</accession>